<proteinExistence type="predicted"/>
<dbReference type="AlphaFoldDB" id="A0AAN7SP86"/>
<sequence>MFQTVVIKICSAANGVAKRILVYYFGTRNNGTFGVAIKPSFLNGYREEHLNFGILTRIGSDFRSLRS</sequence>
<evidence type="ECO:0000313" key="1">
    <source>
        <dbReference type="EMBL" id="KAK4880288.1"/>
    </source>
</evidence>
<gene>
    <name evidence="1" type="ORF">RN001_008434</name>
</gene>
<comment type="caution">
    <text evidence="1">The sequence shown here is derived from an EMBL/GenBank/DDBJ whole genome shotgun (WGS) entry which is preliminary data.</text>
</comment>
<organism evidence="1 2">
    <name type="scientific">Aquatica leii</name>
    <dbReference type="NCBI Taxonomy" id="1421715"/>
    <lineage>
        <taxon>Eukaryota</taxon>
        <taxon>Metazoa</taxon>
        <taxon>Ecdysozoa</taxon>
        <taxon>Arthropoda</taxon>
        <taxon>Hexapoda</taxon>
        <taxon>Insecta</taxon>
        <taxon>Pterygota</taxon>
        <taxon>Neoptera</taxon>
        <taxon>Endopterygota</taxon>
        <taxon>Coleoptera</taxon>
        <taxon>Polyphaga</taxon>
        <taxon>Elateriformia</taxon>
        <taxon>Elateroidea</taxon>
        <taxon>Lampyridae</taxon>
        <taxon>Luciolinae</taxon>
        <taxon>Aquatica</taxon>
    </lineage>
</organism>
<keyword evidence="2" id="KW-1185">Reference proteome</keyword>
<accession>A0AAN7SP86</accession>
<evidence type="ECO:0000313" key="2">
    <source>
        <dbReference type="Proteomes" id="UP001353858"/>
    </source>
</evidence>
<protein>
    <submittedName>
        <fullName evidence="1">Uncharacterized protein</fullName>
    </submittedName>
</protein>
<name>A0AAN7SP86_9COLE</name>
<dbReference type="EMBL" id="JARPUR010000003">
    <property type="protein sequence ID" value="KAK4880288.1"/>
    <property type="molecule type" value="Genomic_DNA"/>
</dbReference>
<dbReference type="Proteomes" id="UP001353858">
    <property type="component" value="Unassembled WGS sequence"/>
</dbReference>
<reference evidence="2" key="1">
    <citation type="submission" date="2023-01" db="EMBL/GenBank/DDBJ databases">
        <title>Key to firefly adult light organ development and bioluminescence: homeobox transcription factors regulate luciferase expression and transportation to peroxisome.</title>
        <authorList>
            <person name="Fu X."/>
        </authorList>
    </citation>
    <scope>NUCLEOTIDE SEQUENCE [LARGE SCALE GENOMIC DNA]</scope>
</reference>